<dbReference type="RefSeq" id="WP_091747947.1">
    <property type="nucleotide sequence ID" value="NZ_FODY01000015.1"/>
</dbReference>
<dbReference type="SUPFAM" id="SSF51735">
    <property type="entry name" value="NAD(P)-binding Rossmann-fold domains"/>
    <property type="match status" value="1"/>
</dbReference>
<reference evidence="2 3" key="1">
    <citation type="submission" date="2016-10" db="EMBL/GenBank/DDBJ databases">
        <authorList>
            <person name="de Groot N.N."/>
        </authorList>
    </citation>
    <scope>NUCLEOTIDE SEQUENCE [LARGE SCALE GENOMIC DNA]</scope>
    <source>
        <strain evidence="2 3">DSM 13305</strain>
    </source>
</reference>
<sequence>MKIALIGATGFVGSKLVGEALARGHQVTAISRDTSKLTRQDEKLIPVSLDINDTGALTALFKQQDAVISAFNSGWKNPHLYEDYKKGYASILAAAKSSGVKRILIVGGAASLILPSGEKVYDVHIPEDFKTAVRGPMELLEELRQEKELNWTFISPAPNLTAGDKTGHFRLGKDNPVTDEKGESHISVGDLAVAILDEIETPQFIRQRFTAGY</sequence>
<dbReference type="InterPro" id="IPR016040">
    <property type="entry name" value="NAD(P)-bd_dom"/>
</dbReference>
<dbReference type="CDD" id="cd05244">
    <property type="entry name" value="BVR-B_like_SDR_a"/>
    <property type="match status" value="1"/>
</dbReference>
<dbReference type="EMBL" id="FODY01000015">
    <property type="protein sequence ID" value="SEP25166.1"/>
    <property type="molecule type" value="Genomic_DNA"/>
</dbReference>
<gene>
    <name evidence="2" type="ORF">SAMN04490178_11537</name>
</gene>
<dbReference type="InterPro" id="IPR036291">
    <property type="entry name" value="NAD(P)-bd_dom_sf"/>
</dbReference>
<dbReference type="GO" id="GO:0016646">
    <property type="term" value="F:oxidoreductase activity, acting on the CH-NH group of donors, NAD or NADP as acceptor"/>
    <property type="evidence" value="ECO:0007669"/>
    <property type="project" value="TreeGrafter"/>
</dbReference>
<dbReference type="PANTHER" id="PTHR43355:SF2">
    <property type="entry name" value="FLAVIN REDUCTASE (NADPH)"/>
    <property type="match status" value="1"/>
</dbReference>
<dbReference type="PANTHER" id="PTHR43355">
    <property type="entry name" value="FLAVIN REDUCTASE (NADPH)"/>
    <property type="match status" value="1"/>
</dbReference>
<dbReference type="AlphaFoldDB" id="A0A1H8WBZ7"/>
<dbReference type="Pfam" id="PF13460">
    <property type="entry name" value="NAD_binding_10"/>
    <property type="match status" value="1"/>
</dbReference>
<dbReference type="InterPro" id="IPR051606">
    <property type="entry name" value="Polyketide_Oxido-like"/>
</dbReference>
<protein>
    <recommendedName>
        <fullName evidence="1">NAD(P)-binding domain-containing protein</fullName>
    </recommendedName>
</protein>
<dbReference type="Gene3D" id="3.40.50.720">
    <property type="entry name" value="NAD(P)-binding Rossmann-like Domain"/>
    <property type="match status" value="1"/>
</dbReference>
<name>A0A1H8WBZ7_9FIRM</name>
<dbReference type="OrthoDB" id="9785372at2"/>
<evidence type="ECO:0000259" key="1">
    <source>
        <dbReference type="Pfam" id="PF13460"/>
    </source>
</evidence>
<organism evidence="2 3">
    <name type="scientific">Propionispora vibrioides</name>
    <dbReference type="NCBI Taxonomy" id="112903"/>
    <lineage>
        <taxon>Bacteria</taxon>
        <taxon>Bacillati</taxon>
        <taxon>Bacillota</taxon>
        <taxon>Negativicutes</taxon>
        <taxon>Selenomonadales</taxon>
        <taxon>Sporomusaceae</taxon>
        <taxon>Propionispora</taxon>
    </lineage>
</organism>
<evidence type="ECO:0000313" key="3">
    <source>
        <dbReference type="Proteomes" id="UP000198847"/>
    </source>
</evidence>
<evidence type="ECO:0000313" key="2">
    <source>
        <dbReference type="EMBL" id="SEP25166.1"/>
    </source>
</evidence>
<dbReference type="Proteomes" id="UP000198847">
    <property type="component" value="Unassembled WGS sequence"/>
</dbReference>
<dbReference type="STRING" id="112903.SAMN04490178_11537"/>
<feature type="domain" description="NAD(P)-binding" evidence="1">
    <location>
        <begin position="7"/>
        <end position="198"/>
    </location>
</feature>
<accession>A0A1H8WBZ7</accession>
<keyword evidence="3" id="KW-1185">Reference proteome</keyword>
<proteinExistence type="predicted"/>